<sequence length="234" mass="25647">MVHFEDKTPYYPIINDSIISTDTNHVLSFTYDFLAEAECLKHDRVLSSSNHPPAAEFCLSFFGRFGYFAFPAPLLGVVNALREIGPAAIERANLSNPYIAALLGYLRPLRAHWHTPDRRLIRPRDAHGLDSVSNMPTSEEPPPAIPTEASFSGWRCSICPRTTALSKAPANRAQENIEPEGNFNSPTHDENPTGLNFKGMAYIGHPKSPLSQPAGSTVRGAHQASQANETPAVQ</sequence>
<comment type="caution">
    <text evidence="2">The sequence shown here is derived from an EMBL/GenBank/DDBJ whole genome shotgun (WGS) entry which is preliminary data.</text>
</comment>
<evidence type="ECO:0000313" key="2">
    <source>
        <dbReference type="EMBL" id="KII61646.1"/>
    </source>
</evidence>
<name>A0A0C2MJ46_THEKT</name>
<dbReference type="AlphaFoldDB" id="A0A0C2MJ46"/>
<gene>
    <name evidence="2" type="ORF">RF11_08558</name>
</gene>
<protein>
    <submittedName>
        <fullName evidence="2">Uncharacterized protein</fullName>
    </submittedName>
</protein>
<dbReference type="Proteomes" id="UP000031668">
    <property type="component" value="Unassembled WGS sequence"/>
</dbReference>
<dbReference type="EMBL" id="JWZT01005293">
    <property type="protein sequence ID" value="KII61646.1"/>
    <property type="molecule type" value="Genomic_DNA"/>
</dbReference>
<reference evidence="2 3" key="1">
    <citation type="journal article" date="2014" name="Genome Biol. Evol.">
        <title>The genome of the myxosporean Thelohanellus kitauei shows adaptations to nutrient acquisition within its fish host.</title>
        <authorList>
            <person name="Yang Y."/>
            <person name="Xiong J."/>
            <person name="Zhou Z."/>
            <person name="Huo F."/>
            <person name="Miao W."/>
            <person name="Ran C."/>
            <person name="Liu Y."/>
            <person name="Zhang J."/>
            <person name="Feng J."/>
            <person name="Wang M."/>
            <person name="Wang M."/>
            <person name="Wang L."/>
            <person name="Yao B."/>
        </authorList>
    </citation>
    <scope>NUCLEOTIDE SEQUENCE [LARGE SCALE GENOMIC DNA]</scope>
    <source>
        <strain evidence="2">Wuqing</strain>
    </source>
</reference>
<feature type="region of interest" description="Disordered" evidence="1">
    <location>
        <begin position="167"/>
        <end position="234"/>
    </location>
</feature>
<feature type="compositionally biased region" description="Polar residues" evidence="1">
    <location>
        <begin position="223"/>
        <end position="234"/>
    </location>
</feature>
<organism evidence="2 3">
    <name type="scientific">Thelohanellus kitauei</name>
    <name type="common">Myxosporean</name>
    <dbReference type="NCBI Taxonomy" id="669202"/>
    <lineage>
        <taxon>Eukaryota</taxon>
        <taxon>Metazoa</taxon>
        <taxon>Cnidaria</taxon>
        <taxon>Myxozoa</taxon>
        <taxon>Myxosporea</taxon>
        <taxon>Bivalvulida</taxon>
        <taxon>Platysporina</taxon>
        <taxon>Myxobolidae</taxon>
        <taxon>Thelohanellus</taxon>
    </lineage>
</organism>
<keyword evidence="3" id="KW-1185">Reference proteome</keyword>
<evidence type="ECO:0000256" key="1">
    <source>
        <dbReference type="SAM" id="MobiDB-lite"/>
    </source>
</evidence>
<accession>A0A0C2MJ46</accession>
<proteinExistence type="predicted"/>
<evidence type="ECO:0000313" key="3">
    <source>
        <dbReference type="Proteomes" id="UP000031668"/>
    </source>
</evidence>